<dbReference type="AlphaFoldDB" id="A0A7X9FTC4"/>
<gene>
    <name evidence="3" type="ORF">GYA55_12140</name>
</gene>
<dbReference type="Gene3D" id="3.40.50.2000">
    <property type="entry name" value="Glycogen Phosphorylase B"/>
    <property type="match status" value="1"/>
</dbReference>
<name>A0A7X9FTC4_9DELT</name>
<reference evidence="3 4" key="1">
    <citation type="journal article" date="2020" name="Biotechnol. Biofuels">
        <title>New insights from the biogas microbiome by comprehensive genome-resolved metagenomics of nearly 1600 species originating from multiple anaerobic digesters.</title>
        <authorList>
            <person name="Campanaro S."/>
            <person name="Treu L."/>
            <person name="Rodriguez-R L.M."/>
            <person name="Kovalovszki A."/>
            <person name="Ziels R.M."/>
            <person name="Maus I."/>
            <person name="Zhu X."/>
            <person name="Kougias P.G."/>
            <person name="Basile A."/>
            <person name="Luo G."/>
            <person name="Schluter A."/>
            <person name="Konstantinidis K.T."/>
            <person name="Angelidaki I."/>
        </authorList>
    </citation>
    <scope>NUCLEOTIDE SEQUENCE [LARGE SCALE GENOMIC DNA]</scope>
    <source>
        <strain evidence="3">AS27yjCOA_65</strain>
    </source>
</reference>
<evidence type="ECO:0000313" key="3">
    <source>
        <dbReference type="EMBL" id="NMC63904.1"/>
    </source>
</evidence>
<sequence>MKIYQLLHTLSYGDAISSEVLAFDRVFKESGFESEVYAINVHPHYKSSVKDYRNIPRNLSGEVILHYSLGSPINTLFKNAEGIEKTIIYHNLTPARWFEGINPRISSDINQGLKELPDLCRIAGRLLADSSFNAQELQSLGFNAEVLSLPVDPNRWAKERNPGIYKLLKTSSNFNVLHVGRLAPNKCIEDIIKSFYFLYYHINKNSHLWLVGIDIDTELYSFALKRLVHELHLRDVVHFVGCLSDEELRSMYEASDVYVCMSEHEGFCLPLVEAMHFGLPVIAYASSAIPETMGDAGILVCEKKHAELAELINKVAEDATLRRQLIEAGKKREVKLSFEVFREKVRQIFRIN</sequence>
<feature type="domain" description="Glycosyl transferase family 1" evidence="2">
    <location>
        <begin position="172"/>
        <end position="332"/>
    </location>
</feature>
<dbReference type="Pfam" id="PF00534">
    <property type="entry name" value="Glycos_transf_1"/>
    <property type="match status" value="1"/>
</dbReference>
<dbReference type="GO" id="GO:0009103">
    <property type="term" value="P:lipopolysaccharide biosynthetic process"/>
    <property type="evidence" value="ECO:0007669"/>
    <property type="project" value="TreeGrafter"/>
</dbReference>
<dbReference type="PANTHER" id="PTHR46401">
    <property type="entry name" value="GLYCOSYLTRANSFERASE WBBK-RELATED"/>
    <property type="match status" value="1"/>
</dbReference>
<evidence type="ECO:0000313" key="4">
    <source>
        <dbReference type="Proteomes" id="UP000524246"/>
    </source>
</evidence>
<dbReference type="SUPFAM" id="SSF53756">
    <property type="entry name" value="UDP-Glycosyltransferase/glycogen phosphorylase"/>
    <property type="match status" value="1"/>
</dbReference>
<evidence type="ECO:0000256" key="1">
    <source>
        <dbReference type="ARBA" id="ARBA00022679"/>
    </source>
</evidence>
<accession>A0A7X9FTC4</accession>
<dbReference type="Proteomes" id="UP000524246">
    <property type="component" value="Unassembled WGS sequence"/>
</dbReference>
<keyword evidence="1 3" id="KW-0808">Transferase</keyword>
<proteinExistence type="predicted"/>
<dbReference type="PANTHER" id="PTHR46401:SF2">
    <property type="entry name" value="GLYCOSYLTRANSFERASE WBBK-RELATED"/>
    <property type="match status" value="1"/>
</dbReference>
<dbReference type="EMBL" id="JAAZON010000550">
    <property type="protein sequence ID" value="NMC63904.1"/>
    <property type="molecule type" value="Genomic_DNA"/>
</dbReference>
<dbReference type="GO" id="GO:0016757">
    <property type="term" value="F:glycosyltransferase activity"/>
    <property type="evidence" value="ECO:0007669"/>
    <property type="project" value="InterPro"/>
</dbReference>
<evidence type="ECO:0000259" key="2">
    <source>
        <dbReference type="Pfam" id="PF00534"/>
    </source>
</evidence>
<dbReference type="InterPro" id="IPR001296">
    <property type="entry name" value="Glyco_trans_1"/>
</dbReference>
<protein>
    <submittedName>
        <fullName evidence="3">Glycosyltransferase family 4 protein</fullName>
    </submittedName>
</protein>
<organism evidence="3 4">
    <name type="scientific">SAR324 cluster bacterium</name>
    <dbReference type="NCBI Taxonomy" id="2024889"/>
    <lineage>
        <taxon>Bacteria</taxon>
        <taxon>Deltaproteobacteria</taxon>
        <taxon>SAR324 cluster</taxon>
    </lineage>
</organism>
<comment type="caution">
    <text evidence="3">The sequence shown here is derived from an EMBL/GenBank/DDBJ whole genome shotgun (WGS) entry which is preliminary data.</text>
</comment>